<dbReference type="InterPro" id="IPR038690">
    <property type="entry name" value="NusG_2_sf"/>
</dbReference>
<dbReference type="RefSeq" id="WP_127192839.1">
    <property type="nucleotide sequence ID" value="NZ_RZNY01000011.1"/>
</dbReference>
<keyword evidence="1" id="KW-0812">Transmembrane</keyword>
<dbReference type="Gene3D" id="2.60.320.10">
    <property type="entry name" value="N-utilization substance G protein NusG, insert domain"/>
    <property type="match status" value="1"/>
</dbReference>
<protein>
    <submittedName>
        <fullName evidence="2">NusG domain II-containing protein</fullName>
    </submittedName>
</protein>
<evidence type="ECO:0000313" key="2">
    <source>
        <dbReference type="EMBL" id="RUT45564.1"/>
    </source>
</evidence>
<evidence type="ECO:0000256" key="1">
    <source>
        <dbReference type="SAM" id="Phobius"/>
    </source>
</evidence>
<dbReference type="Pfam" id="PF07009">
    <property type="entry name" value="NusG_II"/>
    <property type="match status" value="1"/>
</dbReference>
<name>A0A3S1BR47_9BACL</name>
<comment type="caution">
    <text evidence="2">The sequence shown here is derived from an EMBL/GenBank/DDBJ whole genome shotgun (WGS) entry which is preliminary data.</text>
</comment>
<dbReference type="Proteomes" id="UP000279446">
    <property type="component" value="Unassembled WGS sequence"/>
</dbReference>
<keyword evidence="3" id="KW-1185">Reference proteome</keyword>
<sequence length="135" mass="15530">MIVHKFKKGDIVLIAVILLFALIFMGIRWLQDTDQSYINGNYSATIKIDNEIYKTVELTTETQYVEIRNDRGYDILKIRDNGIEVVESDCPQKICFTFGLITKPRETIICIPMRMVIEINGTPVDTDNEIDVIVQ</sequence>
<organism evidence="2 3">
    <name type="scientific">Paenibacillus anaericanus</name>
    <dbReference type="NCBI Taxonomy" id="170367"/>
    <lineage>
        <taxon>Bacteria</taxon>
        <taxon>Bacillati</taxon>
        <taxon>Bacillota</taxon>
        <taxon>Bacilli</taxon>
        <taxon>Bacillales</taxon>
        <taxon>Paenibacillaceae</taxon>
        <taxon>Paenibacillus</taxon>
    </lineage>
</organism>
<proteinExistence type="predicted"/>
<accession>A0A3S1BR47</accession>
<keyword evidence="1" id="KW-0472">Membrane</keyword>
<feature type="transmembrane region" description="Helical" evidence="1">
    <location>
        <begin position="12"/>
        <end position="30"/>
    </location>
</feature>
<dbReference type="EMBL" id="RZNY01000011">
    <property type="protein sequence ID" value="RUT45564.1"/>
    <property type="molecule type" value="Genomic_DNA"/>
</dbReference>
<dbReference type="AlphaFoldDB" id="A0A3S1BR47"/>
<keyword evidence="1" id="KW-1133">Transmembrane helix</keyword>
<evidence type="ECO:0000313" key="3">
    <source>
        <dbReference type="Proteomes" id="UP000279446"/>
    </source>
</evidence>
<gene>
    <name evidence="2" type="ORF">EJP82_14830</name>
</gene>
<reference evidence="2 3" key="1">
    <citation type="submission" date="2018-12" db="EMBL/GenBank/DDBJ databases">
        <authorList>
            <person name="Sun L."/>
            <person name="Chen Z."/>
        </authorList>
    </citation>
    <scope>NUCLEOTIDE SEQUENCE [LARGE SCALE GENOMIC DNA]</scope>
    <source>
        <strain evidence="2 3">DSM 15890</strain>
    </source>
</reference>
<dbReference type="OrthoDB" id="47603at2"/>